<reference evidence="1" key="2">
    <citation type="submission" date="2021-10" db="EMBL/GenBank/DDBJ databases">
        <authorList>
            <person name="Piombo E."/>
        </authorList>
    </citation>
    <scope>NUCLEOTIDE SEQUENCE</scope>
</reference>
<reference evidence="1" key="1">
    <citation type="submission" date="2020-04" db="EMBL/GenBank/DDBJ databases">
        <authorList>
            <person name="Broberg M."/>
        </authorList>
    </citation>
    <scope>NUCLEOTIDE SEQUENCE</scope>
</reference>
<comment type="caution">
    <text evidence="1">The sequence shown here is derived from an EMBL/GenBank/DDBJ whole genome shotgun (WGS) entry which is preliminary data.</text>
</comment>
<protein>
    <submittedName>
        <fullName evidence="1">Uncharacterized protein</fullName>
    </submittedName>
</protein>
<keyword evidence="2" id="KW-1185">Reference proteome</keyword>
<organism evidence="1 2">
    <name type="scientific">Clonostachys rosea f. rosea IK726</name>
    <dbReference type="NCBI Taxonomy" id="1349383"/>
    <lineage>
        <taxon>Eukaryota</taxon>
        <taxon>Fungi</taxon>
        <taxon>Dikarya</taxon>
        <taxon>Ascomycota</taxon>
        <taxon>Pezizomycotina</taxon>
        <taxon>Sordariomycetes</taxon>
        <taxon>Hypocreomycetidae</taxon>
        <taxon>Hypocreales</taxon>
        <taxon>Bionectriaceae</taxon>
        <taxon>Clonostachys</taxon>
    </lineage>
</organism>
<name>A0ACA9UFH4_BIOOC</name>
<evidence type="ECO:0000313" key="1">
    <source>
        <dbReference type="EMBL" id="CAG9951878.1"/>
    </source>
</evidence>
<dbReference type="EMBL" id="CADEHS020000448">
    <property type="protein sequence ID" value="CAG9951878.1"/>
    <property type="molecule type" value="Genomic_DNA"/>
</dbReference>
<proteinExistence type="predicted"/>
<dbReference type="Proteomes" id="UP000836387">
    <property type="component" value="Unassembled WGS sequence"/>
</dbReference>
<sequence length="183" mass="20873">MKYGYARVSTKDQSLDMQIDSLKKSGAKADRSEWLKLLDEISEGDTLVVWKFDRMGRSLHHLIKVVNDLLNKNVGIISLNDPIDTTTIQGRLMFNIFASLAEFEKDLIRERTMAGLKSARSRGKMGGRPKGLSEEAKKKARIAEALYKQKELTTQEIANQLNISRTTLYDYLKFRKVVVGKNY</sequence>
<accession>A0ACA9UFH4</accession>
<evidence type="ECO:0000313" key="2">
    <source>
        <dbReference type="Proteomes" id="UP000836387"/>
    </source>
</evidence>
<gene>
    <name evidence="1" type="ORF">CRV2_00022215</name>
</gene>